<dbReference type="InterPro" id="IPR003593">
    <property type="entry name" value="AAA+_ATPase"/>
</dbReference>
<dbReference type="GO" id="GO:0005524">
    <property type="term" value="F:ATP binding"/>
    <property type="evidence" value="ECO:0007669"/>
    <property type="project" value="UniProtKB-KW"/>
</dbReference>
<dbReference type="RefSeq" id="WP_185692644.1">
    <property type="nucleotide sequence ID" value="NZ_JACHVA010000080.1"/>
</dbReference>
<evidence type="ECO:0000256" key="3">
    <source>
        <dbReference type="ARBA" id="ARBA00022448"/>
    </source>
</evidence>
<reference evidence="11 12" key="1">
    <citation type="submission" date="2020-07" db="EMBL/GenBank/DDBJ databases">
        <authorList>
            <person name="Feng X."/>
        </authorList>
    </citation>
    <scope>NUCLEOTIDE SEQUENCE [LARGE SCALE GENOMIC DNA]</scope>
    <source>
        <strain evidence="11 12">JCM14086</strain>
    </source>
</reference>
<comment type="caution">
    <text evidence="11">The sequence shown here is derived from an EMBL/GenBank/DDBJ whole genome shotgun (WGS) entry which is preliminary data.</text>
</comment>
<evidence type="ECO:0000256" key="8">
    <source>
        <dbReference type="ARBA" id="ARBA00022967"/>
    </source>
</evidence>
<dbReference type="SUPFAM" id="SSF52540">
    <property type="entry name" value="P-loop containing nucleoside triphosphate hydrolases"/>
    <property type="match status" value="1"/>
</dbReference>
<evidence type="ECO:0000259" key="10">
    <source>
        <dbReference type="PROSITE" id="PS50893"/>
    </source>
</evidence>
<evidence type="ECO:0000313" key="12">
    <source>
        <dbReference type="Proteomes" id="UP000525652"/>
    </source>
</evidence>
<keyword evidence="3" id="KW-0813">Transport</keyword>
<sequence>MTASPDTRPALRIEDLSVSYLGGRNAGQPKETTALSSFSAEVLPGEVFALVGESGSGKSTAGFAVGGLLPPENTRVAGKVTVGGKTIPAKDYAALQKLCGRHIGFVFQEPSSALHPSIKIETQIGESLHGKLSSRQRKERVASLLQSVRLTPDKRLLKAYPHHLSGGMQQRVVLAIAMANRPSVLIADEPTTALDPTIRKEVLQLIRDLATDSRSGVLLITHDFGIVSHFADRVAVLYHGEVVESGVTRNVLSSPQHSYTKSLIASARGTTEELA</sequence>
<dbReference type="Proteomes" id="UP000525652">
    <property type="component" value="Unassembled WGS sequence"/>
</dbReference>
<dbReference type="InterPro" id="IPR017871">
    <property type="entry name" value="ABC_transporter-like_CS"/>
</dbReference>
<dbReference type="InterPro" id="IPR027417">
    <property type="entry name" value="P-loop_NTPase"/>
</dbReference>
<gene>
    <name evidence="11" type="ORF">H5P30_09140</name>
</gene>
<name>A0A7X1AY61_9BACT</name>
<dbReference type="PANTHER" id="PTHR43297:SF14">
    <property type="entry name" value="ATPASE AAA-TYPE CORE DOMAIN-CONTAINING PROTEIN"/>
    <property type="match status" value="1"/>
</dbReference>
<dbReference type="SMART" id="SM00382">
    <property type="entry name" value="AAA"/>
    <property type="match status" value="1"/>
</dbReference>
<keyword evidence="8" id="KW-1278">Translocase</keyword>
<dbReference type="InterPro" id="IPR003439">
    <property type="entry name" value="ABC_transporter-like_ATP-bd"/>
</dbReference>
<dbReference type="CDD" id="cd03257">
    <property type="entry name" value="ABC_NikE_OppD_transporters"/>
    <property type="match status" value="1"/>
</dbReference>
<evidence type="ECO:0000256" key="6">
    <source>
        <dbReference type="ARBA" id="ARBA00022741"/>
    </source>
</evidence>
<keyword evidence="12" id="KW-1185">Reference proteome</keyword>
<keyword evidence="9" id="KW-0472">Membrane</keyword>
<accession>A0A7X1AY61</accession>
<keyword evidence="5" id="KW-0997">Cell inner membrane</keyword>
<protein>
    <submittedName>
        <fullName evidence="11">ABC transporter ATP-binding protein</fullName>
    </submittedName>
</protein>
<evidence type="ECO:0000256" key="4">
    <source>
        <dbReference type="ARBA" id="ARBA00022475"/>
    </source>
</evidence>
<dbReference type="EMBL" id="JACHVA010000080">
    <property type="protein sequence ID" value="MBC2601944.1"/>
    <property type="molecule type" value="Genomic_DNA"/>
</dbReference>
<feature type="domain" description="ABC transporter" evidence="10">
    <location>
        <begin position="11"/>
        <end position="264"/>
    </location>
</feature>
<proteinExistence type="inferred from homology"/>
<dbReference type="GO" id="GO:0005886">
    <property type="term" value="C:plasma membrane"/>
    <property type="evidence" value="ECO:0007669"/>
    <property type="project" value="UniProtKB-SubCell"/>
</dbReference>
<dbReference type="PANTHER" id="PTHR43297">
    <property type="entry name" value="OLIGOPEPTIDE TRANSPORT ATP-BINDING PROTEIN APPD"/>
    <property type="match status" value="1"/>
</dbReference>
<dbReference type="PROSITE" id="PS00211">
    <property type="entry name" value="ABC_TRANSPORTER_1"/>
    <property type="match status" value="1"/>
</dbReference>
<evidence type="ECO:0000256" key="1">
    <source>
        <dbReference type="ARBA" id="ARBA00004417"/>
    </source>
</evidence>
<keyword evidence="6" id="KW-0547">Nucleotide-binding</keyword>
<dbReference type="InterPro" id="IPR050388">
    <property type="entry name" value="ABC_Ni/Peptide_Import"/>
</dbReference>
<evidence type="ECO:0000256" key="5">
    <source>
        <dbReference type="ARBA" id="ARBA00022519"/>
    </source>
</evidence>
<dbReference type="AlphaFoldDB" id="A0A7X1AY61"/>
<evidence type="ECO:0000256" key="2">
    <source>
        <dbReference type="ARBA" id="ARBA00005417"/>
    </source>
</evidence>
<comment type="subcellular location">
    <subcellularLocation>
        <location evidence="1">Cell inner membrane</location>
        <topology evidence="1">Peripheral membrane protein</topology>
    </subcellularLocation>
</comment>
<evidence type="ECO:0000256" key="9">
    <source>
        <dbReference type="ARBA" id="ARBA00023136"/>
    </source>
</evidence>
<comment type="similarity">
    <text evidence="2">Belongs to the ABC transporter superfamily.</text>
</comment>
<evidence type="ECO:0000313" key="11">
    <source>
        <dbReference type="EMBL" id="MBC2601944.1"/>
    </source>
</evidence>
<dbReference type="GO" id="GO:0016887">
    <property type="term" value="F:ATP hydrolysis activity"/>
    <property type="evidence" value="ECO:0007669"/>
    <property type="project" value="InterPro"/>
</dbReference>
<keyword evidence="4" id="KW-1003">Cell membrane</keyword>
<dbReference type="Gene3D" id="3.40.50.300">
    <property type="entry name" value="P-loop containing nucleotide triphosphate hydrolases"/>
    <property type="match status" value="1"/>
</dbReference>
<keyword evidence="7 11" id="KW-0067">ATP-binding</keyword>
<dbReference type="PROSITE" id="PS50893">
    <property type="entry name" value="ABC_TRANSPORTER_2"/>
    <property type="match status" value="1"/>
</dbReference>
<evidence type="ECO:0000256" key="7">
    <source>
        <dbReference type="ARBA" id="ARBA00022840"/>
    </source>
</evidence>
<dbReference type="Pfam" id="PF00005">
    <property type="entry name" value="ABC_tran"/>
    <property type="match status" value="1"/>
</dbReference>
<organism evidence="11 12">
    <name type="scientific">Puniceicoccus vermicola</name>
    <dbReference type="NCBI Taxonomy" id="388746"/>
    <lineage>
        <taxon>Bacteria</taxon>
        <taxon>Pseudomonadati</taxon>
        <taxon>Verrucomicrobiota</taxon>
        <taxon>Opitutia</taxon>
        <taxon>Puniceicoccales</taxon>
        <taxon>Puniceicoccaceae</taxon>
        <taxon>Puniceicoccus</taxon>
    </lineage>
</organism>